<gene>
    <name evidence="1" type="ORF">DesU5LDRAFT_0309</name>
</gene>
<evidence type="ECO:0000313" key="1">
    <source>
        <dbReference type="EMBL" id="EIG52024.1"/>
    </source>
</evidence>
<dbReference type="AlphaFoldDB" id="I2PWW8"/>
<dbReference type="HOGENOM" id="CLU_1302704_0_0_7"/>
<dbReference type="STRING" id="596152.DesU5LDRAFT_0309"/>
<protein>
    <recommendedName>
        <fullName evidence="2">DUF2971 domain-containing protein</fullName>
    </recommendedName>
</protein>
<evidence type="ECO:0008006" key="2">
    <source>
        <dbReference type="Google" id="ProtNLM"/>
    </source>
</evidence>
<reference evidence="1" key="1">
    <citation type="submission" date="2011-11" db="EMBL/GenBank/DDBJ databases">
        <title>Improved High-Quality Draft sequence of Desulfovibrio sp. U5L.</title>
        <authorList>
            <consortium name="US DOE Joint Genome Institute"/>
            <person name="Lucas S."/>
            <person name="Han J."/>
            <person name="Lapidus A."/>
            <person name="Cheng J.-F."/>
            <person name="Goodwin L."/>
            <person name="Pitluck S."/>
            <person name="Peters L."/>
            <person name="Ovchinnikova G."/>
            <person name="Held B."/>
            <person name="Detter J.C."/>
            <person name="Han C."/>
            <person name="Tapia R."/>
            <person name="Land M."/>
            <person name="Hauser L."/>
            <person name="Kyrpides N."/>
            <person name="Ivanova N."/>
            <person name="Pagani I."/>
            <person name="Gabster J."/>
            <person name="Walker C."/>
            <person name="Stolyar S."/>
            <person name="Stahl D."/>
            <person name="Arkin A."/>
            <person name="Dehal P."/>
            <person name="Hazen T."/>
            <person name="Woyke T."/>
        </authorList>
    </citation>
    <scope>NUCLEOTIDE SEQUENCE [LARGE SCALE GENOMIC DNA]</scope>
    <source>
        <strain evidence="1">U5L</strain>
    </source>
</reference>
<proteinExistence type="predicted"/>
<dbReference type="EMBL" id="JH600068">
    <property type="protein sequence ID" value="EIG52024.1"/>
    <property type="molecule type" value="Genomic_DNA"/>
</dbReference>
<accession>I2PWW8</accession>
<organism evidence="1">
    <name type="scientific">Desulfovibrio sp. U5L</name>
    <dbReference type="NCBI Taxonomy" id="596152"/>
    <lineage>
        <taxon>Bacteria</taxon>
        <taxon>Pseudomonadati</taxon>
        <taxon>Thermodesulfobacteriota</taxon>
        <taxon>Desulfovibrionia</taxon>
        <taxon>Desulfovibrionales</taxon>
        <taxon>Desulfovibrionaceae</taxon>
        <taxon>Desulfovibrio</taxon>
    </lineage>
</organism>
<sequence length="204" mass="24323">MSNVIKRYTELSYMLHMLTSKKIRLLDPRFWDDKNDFYFMSRYKSLKKIQSILALCFTEGQERYHHWKVFSGTASGVRIDFNKGNIISTIKSIAGIRYGNVCYEKLNKLEACPPNIKDIPFIKRHAYYDEKEFRIIYEDDIDEIYFYDIDFKIQDIENITLNPWISKDCVESIRKLVHKIDGCSKIKVKSSYIINSERWKNLAK</sequence>
<dbReference type="OrthoDB" id="8446968at2"/>
<dbReference type="eggNOG" id="ENOG50317JA">
    <property type="taxonomic scope" value="Bacteria"/>
</dbReference>
<name>I2PWW8_9BACT</name>